<evidence type="ECO:0000256" key="6">
    <source>
        <dbReference type="ARBA" id="ARBA00048372"/>
    </source>
</evidence>
<comment type="similarity">
    <text evidence="2">Belongs to the acetyltransferase family. ArgA subfamily.</text>
</comment>
<keyword evidence="9" id="KW-1185">Reference proteome</keyword>
<comment type="catalytic activity">
    <reaction evidence="6">
        <text>L-glutamate + acetyl-CoA = N-acetyl-L-glutamate + CoA + H(+)</text>
        <dbReference type="Rhea" id="RHEA:24292"/>
        <dbReference type="ChEBI" id="CHEBI:15378"/>
        <dbReference type="ChEBI" id="CHEBI:29985"/>
        <dbReference type="ChEBI" id="CHEBI:44337"/>
        <dbReference type="ChEBI" id="CHEBI:57287"/>
        <dbReference type="ChEBI" id="CHEBI:57288"/>
        <dbReference type="EC" id="2.3.1.1"/>
    </reaction>
</comment>
<dbReference type="EC" id="2.3.1.1" evidence="3"/>
<dbReference type="Proteomes" id="UP001501475">
    <property type="component" value="Unassembled WGS sequence"/>
</dbReference>
<dbReference type="SUPFAM" id="SSF55729">
    <property type="entry name" value="Acyl-CoA N-acyltransferases (Nat)"/>
    <property type="match status" value="1"/>
</dbReference>
<dbReference type="InterPro" id="IPR016181">
    <property type="entry name" value="Acyl_CoA_acyltransferase"/>
</dbReference>
<comment type="caution">
    <text evidence="8">The sequence shown here is derived from an EMBL/GenBank/DDBJ whole genome shotgun (WGS) entry which is preliminary data.</text>
</comment>
<dbReference type="PANTHER" id="PTHR30602:SF12">
    <property type="entry name" value="AMINO-ACID ACETYLTRANSFERASE NAGS1, CHLOROPLASTIC-RELATED"/>
    <property type="match status" value="1"/>
</dbReference>
<name>A0ABN2K0L9_9MICO</name>
<feature type="domain" description="N-acetyltransferase" evidence="7">
    <location>
        <begin position="300"/>
        <end position="447"/>
    </location>
</feature>
<proteinExistence type="inferred from homology"/>
<dbReference type="InterPro" id="IPR036393">
    <property type="entry name" value="AceGlu_kinase-like_sf"/>
</dbReference>
<organism evidence="8 9">
    <name type="scientific">Nostocoides vanveenii</name>
    <dbReference type="NCBI Taxonomy" id="330835"/>
    <lineage>
        <taxon>Bacteria</taxon>
        <taxon>Bacillati</taxon>
        <taxon>Actinomycetota</taxon>
        <taxon>Actinomycetes</taxon>
        <taxon>Micrococcales</taxon>
        <taxon>Intrasporangiaceae</taxon>
        <taxon>Nostocoides</taxon>
    </lineage>
</organism>
<evidence type="ECO:0000313" key="8">
    <source>
        <dbReference type="EMBL" id="GAA1745797.1"/>
    </source>
</evidence>
<evidence type="ECO:0000313" key="9">
    <source>
        <dbReference type="Proteomes" id="UP001501475"/>
    </source>
</evidence>
<dbReference type="HAMAP" id="MF_01105">
    <property type="entry name" value="N_acetyl_glu_synth"/>
    <property type="match status" value="1"/>
</dbReference>
<dbReference type="Pfam" id="PF13508">
    <property type="entry name" value="Acetyltransf_7"/>
    <property type="match status" value="1"/>
</dbReference>
<dbReference type="InterPro" id="IPR010167">
    <property type="entry name" value="NH2A_AcTrfase"/>
</dbReference>
<evidence type="ECO:0000256" key="2">
    <source>
        <dbReference type="ARBA" id="ARBA00009145"/>
    </source>
</evidence>
<sequence length="447" mass="48284">MGPVAGETFVAALRGAAPYVHMHHGRTFVIVVPGEICARDDIDRLLGDIALLASLGVRLVLVHGARPQIERELRIRGVEPAFAGDLRITDAATMEAVKAAVGVLRMDLEARLAASRSVTVREESQPRVVGGTWVTAKPLGVRGGVNHELTGEVRRIDIAQIRQAVELGQIVLLSPIGSSPTGETFNLRNADIAEAVAKGLGADKLIFIMESEPGSWRMALDAGDAGQLSLTQAGALAGQEQTERQLSAEDRNCLRAGVSAVRSGVRRVHLLGTAGHSPLLRELYTRDGAGLMIAADDDYDAIRPATVEDARAIAELIRPLEDQGVLRPRSREQLEIDIATFSVIVRDGMVIACNALVEYADDHAAEFACVVVHPEYRRRDLAAALLRRARARARARGYRRLFALTTQTPHWFLEHGFTPGTVADLPAAKTRTYDASRASLVVVLDNP</sequence>
<evidence type="ECO:0000256" key="1">
    <source>
        <dbReference type="ARBA" id="ARBA00004925"/>
    </source>
</evidence>
<dbReference type="PIRSF" id="PIRSF000423">
    <property type="entry name" value="ArgA"/>
    <property type="match status" value="1"/>
</dbReference>
<keyword evidence="4" id="KW-0808">Transferase</keyword>
<reference evidence="8 9" key="1">
    <citation type="journal article" date="2019" name="Int. J. Syst. Evol. Microbiol.">
        <title>The Global Catalogue of Microorganisms (GCM) 10K type strain sequencing project: providing services to taxonomists for standard genome sequencing and annotation.</title>
        <authorList>
            <consortium name="The Broad Institute Genomics Platform"/>
            <consortium name="The Broad Institute Genome Sequencing Center for Infectious Disease"/>
            <person name="Wu L."/>
            <person name="Ma J."/>
        </authorList>
    </citation>
    <scope>NUCLEOTIDE SEQUENCE [LARGE SCALE GENOMIC DNA]</scope>
    <source>
        <strain evidence="8 9">JCM 15591</strain>
    </source>
</reference>
<dbReference type="PROSITE" id="PS51186">
    <property type="entry name" value="GNAT"/>
    <property type="match status" value="1"/>
</dbReference>
<evidence type="ECO:0000256" key="3">
    <source>
        <dbReference type="ARBA" id="ARBA00012697"/>
    </source>
</evidence>
<dbReference type="SUPFAM" id="SSF53633">
    <property type="entry name" value="Carbamate kinase-like"/>
    <property type="match status" value="1"/>
</dbReference>
<dbReference type="Gene3D" id="3.40.630.30">
    <property type="match status" value="1"/>
</dbReference>
<evidence type="ECO:0000256" key="5">
    <source>
        <dbReference type="ARBA" id="ARBA00023315"/>
    </source>
</evidence>
<dbReference type="InterPro" id="IPR000182">
    <property type="entry name" value="GNAT_dom"/>
</dbReference>
<dbReference type="EMBL" id="BAAAPN010000009">
    <property type="protein sequence ID" value="GAA1745797.1"/>
    <property type="molecule type" value="Genomic_DNA"/>
</dbReference>
<dbReference type="InterPro" id="IPR001048">
    <property type="entry name" value="Asp/Glu/Uridylate_kinase"/>
</dbReference>
<dbReference type="NCBIfam" id="NF003641">
    <property type="entry name" value="PRK05279.1"/>
    <property type="match status" value="1"/>
</dbReference>
<dbReference type="Pfam" id="PF00696">
    <property type="entry name" value="AA_kinase"/>
    <property type="match status" value="1"/>
</dbReference>
<protein>
    <recommendedName>
        <fullName evidence="3">amino-acid N-acetyltransferase</fullName>
        <ecNumber evidence="3">2.3.1.1</ecNumber>
    </recommendedName>
</protein>
<dbReference type="Gene3D" id="3.40.1160.10">
    <property type="entry name" value="Acetylglutamate kinase-like"/>
    <property type="match status" value="1"/>
</dbReference>
<evidence type="ECO:0000259" key="7">
    <source>
        <dbReference type="PROSITE" id="PS51186"/>
    </source>
</evidence>
<dbReference type="PANTHER" id="PTHR30602">
    <property type="entry name" value="AMINO-ACID ACETYLTRANSFERASE"/>
    <property type="match status" value="1"/>
</dbReference>
<dbReference type="NCBIfam" id="TIGR01890">
    <property type="entry name" value="N-Ac-Glu-synth"/>
    <property type="match status" value="1"/>
</dbReference>
<keyword evidence="5" id="KW-0012">Acyltransferase</keyword>
<comment type="pathway">
    <text evidence="1">Amino-acid biosynthesis; L-arginine biosynthesis; N(2)-acetyl-L-ornithine from L-glutamate: step 1/4.</text>
</comment>
<accession>A0ABN2K0L9</accession>
<gene>
    <name evidence="8" type="primary">argA</name>
    <name evidence="8" type="ORF">GCM10009810_02880</name>
</gene>
<evidence type="ECO:0000256" key="4">
    <source>
        <dbReference type="ARBA" id="ARBA00022679"/>
    </source>
</evidence>